<dbReference type="PROSITE" id="PS50213">
    <property type="entry name" value="FAS1"/>
    <property type="match status" value="1"/>
</dbReference>
<evidence type="ECO:0000256" key="2">
    <source>
        <dbReference type="SAM" id="SignalP"/>
    </source>
</evidence>
<dbReference type="FunFam" id="2.30.180.10:FF:000032">
    <property type="entry name" value="Fasciclin domain-containing protein, putative"/>
    <property type="match status" value="1"/>
</dbReference>
<feature type="chain" id="PRO_5012978035" evidence="2">
    <location>
        <begin position="28"/>
        <end position="229"/>
    </location>
</feature>
<gene>
    <name evidence="4" type="ORF">SAMN05444128_3764</name>
</gene>
<dbReference type="Gene3D" id="2.30.180.10">
    <property type="entry name" value="FAS1 domain"/>
    <property type="match status" value="1"/>
</dbReference>
<reference evidence="5" key="1">
    <citation type="submission" date="2017-01" db="EMBL/GenBank/DDBJ databases">
        <authorList>
            <person name="Varghese N."/>
            <person name="Submissions S."/>
        </authorList>
    </citation>
    <scope>NUCLEOTIDE SEQUENCE [LARGE SCALE GENOMIC DNA]</scope>
    <source>
        <strain evidence="5">LP100</strain>
    </source>
</reference>
<evidence type="ECO:0000313" key="5">
    <source>
        <dbReference type="Proteomes" id="UP000187181"/>
    </source>
</evidence>
<evidence type="ECO:0000313" key="4">
    <source>
        <dbReference type="EMBL" id="SIT94769.1"/>
    </source>
</evidence>
<dbReference type="AlphaFoldDB" id="A0A1R3XSD2"/>
<dbReference type="InterPro" id="IPR050904">
    <property type="entry name" value="Adhesion/Biosynth-related"/>
</dbReference>
<dbReference type="PANTHER" id="PTHR10900:SF77">
    <property type="entry name" value="FI19380P1"/>
    <property type="match status" value="1"/>
</dbReference>
<feature type="region of interest" description="Disordered" evidence="1">
    <location>
        <begin position="39"/>
        <end position="79"/>
    </location>
</feature>
<proteinExistence type="predicted"/>
<name>A0A1R3XSD2_9BACT</name>
<dbReference type="Pfam" id="PF02469">
    <property type="entry name" value="Fasciclin"/>
    <property type="match status" value="1"/>
</dbReference>
<organism evidence="4 5">
    <name type="scientific">Pontibacter indicus</name>
    <dbReference type="NCBI Taxonomy" id="1317125"/>
    <lineage>
        <taxon>Bacteria</taxon>
        <taxon>Pseudomonadati</taxon>
        <taxon>Bacteroidota</taxon>
        <taxon>Cytophagia</taxon>
        <taxon>Cytophagales</taxon>
        <taxon>Hymenobacteraceae</taxon>
        <taxon>Pontibacter</taxon>
    </lineage>
</organism>
<evidence type="ECO:0000256" key="1">
    <source>
        <dbReference type="SAM" id="MobiDB-lite"/>
    </source>
</evidence>
<dbReference type="GO" id="GO:0007155">
    <property type="term" value="P:cell adhesion"/>
    <property type="evidence" value="ECO:0007669"/>
    <property type="project" value="TreeGrafter"/>
</dbReference>
<dbReference type="SUPFAM" id="SSF82153">
    <property type="entry name" value="FAS1 domain"/>
    <property type="match status" value="1"/>
</dbReference>
<dbReference type="PANTHER" id="PTHR10900">
    <property type="entry name" value="PERIOSTIN-RELATED"/>
    <property type="match status" value="1"/>
</dbReference>
<dbReference type="InterPro" id="IPR036378">
    <property type="entry name" value="FAS1_dom_sf"/>
</dbReference>
<dbReference type="PROSITE" id="PS51257">
    <property type="entry name" value="PROKAR_LIPOPROTEIN"/>
    <property type="match status" value="1"/>
</dbReference>
<feature type="domain" description="FAS1" evidence="3">
    <location>
        <begin position="84"/>
        <end position="219"/>
    </location>
</feature>
<dbReference type="GO" id="GO:0031012">
    <property type="term" value="C:extracellular matrix"/>
    <property type="evidence" value="ECO:0007669"/>
    <property type="project" value="TreeGrafter"/>
</dbReference>
<evidence type="ECO:0000259" key="3">
    <source>
        <dbReference type="PROSITE" id="PS50213"/>
    </source>
</evidence>
<dbReference type="EMBL" id="FTPP01000004">
    <property type="protein sequence ID" value="SIT94769.1"/>
    <property type="molecule type" value="Genomic_DNA"/>
</dbReference>
<dbReference type="GO" id="GO:0050839">
    <property type="term" value="F:cell adhesion molecule binding"/>
    <property type="evidence" value="ECO:0007669"/>
    <property type="project" value="TreeGrafter"/>
</dbReference>
<keyword evidence="5" id="KW-1185">Reference proteome</keyword>
<feature type="signal peptide" evidence="2">
    <location>
        <begin position="1"/>
        <end position="27"/>
    </location>
</feature>
<dbReference type="Proteomes" id="UP000187181">
    <property type="component" value="Unassembled WGS sequence"/>
</dbReference>
<sequence>MKMRMLKPLVAVFAAGFLYSCASSNDAMDTTAMDETTTMSETTTMAGDDATTTGTTTETEVSTETTTTTEDTSSTMDATAETSSMAILDAARTKSEISTFMELVQAANISKAFEQGGEFTIFAPSNEAFKQLPAGQLEYLKKPENRNELIQILQAHIISGKVMTSQLQANQRIQVGQDDYIEVASAGTAPNAFTIGGANIVDSDIEANNGVIHVVDRVLVTADAVTDKE</sequence>
<dbReference type="SMART" id="SM00554">
    <property type="entry name" value="FAS1"/>
    <property type="match status" value="1"/>
</dbReference>
<keyword evidence="2" id="KW-0732">Signal</keyword>
<accession>A0A1R3XSD2</accession>
<dbReference type="STRING" id="1317125.SAMN05444128_3764"/>
<dbReference type="GO" id="GO:0030198">
    <property type="term" value="P:extracellular matrix organization"/>
    <property type="evidence" value="ECO:0007669"/>
    <property type="project" value="TreeGrafter"/>
</dbReference>
<dbReference type="InterPro" id="IPR000782">
    <property type="entry name" value="FAS1_domain"/>
</dbReference>
<protein>
    <submittedName>
        <fullName evidence="4">Uncaracterized surface protein containing fasciclin (FAS1) repeats</fullName>
    </submittedName>
</protein>
<dbReference type="GO" id="GO:0005615">
    <property type="term" value="C:extracellular space"/>
    <property type="evidence" value="ECO:0007669"/>
    <property type="project" value="TreeGrafter"/>
</dbReference>